<dbReference type="GO" id="GO:0004386">
    <property type="term" value="F:helicase activity"/>
    <property type="evidence" value="ECO:0007669"/>
    <property type="project" value="UniProtKB-KW"/>
</dbReference>
<evidence type="ECO:0000313" key="1">
    <source>
        <dbReference type="EMBL" id="KAF6499747.1"/>
    </source>
</evidence>
<keyword evidence="1" id="KW-0378">Hydrolase</keyword>
<name>A0A7J8JSC9_MOLMO</name>
<protein>
    <submittedName>
        <fullName evidence="1">DEAD-box helicase 24</fullName>
    </submittedName>
</protein>
<keyword evidence="1" id="KW-0347">Helicase</keyword>
<dbReference type="AlphaFoldDB" id="A0A7J8JSC9"/>
<dbReference type="EMBL" id="JACASF010000001">
    <property type="protein sequence ID" value="KAF6499747.1"/>
    <property type="molecule type" value="Genomic_DNA"/>
</dbReference>
<keyword evidence="1" id="KW-0067">ATP-binding</keyword>
<evidence type="ECO:0000313" key="2">
    <source>
        <dbReference type="Proteomes" id="UP000550707"/>
    </source>
</evidence>
<gene>
    <name evidence="1" type="ORF">HJG59_003747</name>
</gene>
<keyword evidence="1" id="KW-0547">Nucleotide-binding</keyword>
<proteinExistence type="predicted"/>
<keyword evidence="2" id="KW-1185">Reference proteome</keyword>
<comment type="caution">
    <text evidence="1">The sequence shown here is derived from an EMBL/GenBank/DDBJ whole genome shotgun (WGS) entry which is preliminary data.</text>
</comment>
<reference evidence="1 2" key="1">
    <citation type="journal article" date="2020" name="Nature">
        <title>Six reference-quality genomes reveal evolution of bat adaptations.</title>
        <authorList>
            <person name="Jebb D."/>
            <person name="Huang Z."/>
            <person name="Pippel M."/>
            <person name="Hughes G.M."/>
            <person name="Lavrichenko K."/>
            <person name="Devanna P."/>
            <person name="Winkler S."/>
            <person name="Jermiin L.S."/>
            <person name="Skirmuntt E.C."/>
            <person name="Katzourakis A."/>
            <person name="Burkitt-Gray L."/>
            <person name="Ray D.A."/>
            <person name="Sullivan K.A.M."/>
            <person name="Roscito J.G."/>
            <person name="Kirilenko B.M."/>
            <person name="Davalos L.M."/>
            <person name="Corthals A.P."/>
            <person name="Power M.L."/>
            <person name="Jones G."/>
            <person name="Ransome R.D."/>
            <person name="Dechmann D.K.N."/>
            <person name="Locatelli A.G."/>
            <person name="Puechmaille S.J."/>
            <person name="Fedrigo O."/>
            <person name="Jarvis E.D."/>
            <person name="Hiller M."/>
            <person name="Vernes S.C."/>
            <person name="Myers E.W."/>
            <person name="Teeling E.C."/>
        </authorList>
    </citation>
    <scope>NUCLEOTIDE SEQUENCE [LARGE SCALE GENOMIC DNA]</scope>
    <source>
        <strain evidence="1">MMolMol1</strain>
        <tissue evidence="1">Muscle</tissue>
    </source>
</reference>
<dbReference type="Proteomes" id="UP000550707">
    <property type="component" value="Unassembled WGS sequence"/>
</dbReference>
<sequence>MRTSHCSLWRQSTWTQSRSESSWLDRSRKRSIGTSRLVCTTPGSSRQQLPWRLSWTKTCIREEKLTSKKSAGGKSR</sequence>
<organism evidence="1 2">
    <name type="scientific">Molossus molossus</name>
    <name type="common">Pallas' mastiff bat</name>
    <name type="synonym">Vespertilio molossus</name>
    <dbReference type="NCBI Taxonomy" id="27622"/>
    <lineage>
        <taxon>Eukaryota</taxon>
        <taxon>Metazoa</taxon>
        <taxon>Chordata</taxon>
        <taxon>Craniata</taxon>
        <taxon>Vertebrata</taxon>
        <taxon>Euteleostomi</taxon>
        <taxon>Mammalia</taxon>
        <taxon>Eutheria</taxon>
        <taxon>Laurasiatheria</taxon>
        <taxon>Chiroptera</taxon>
        <taxon>Yangochiroptera</taxon>
        <taxon>Molossidae</taxon>
        <taxon>Molossus</taxon>
    </lineage>
</organism>
<accession>A0A7J8JSC9</accession>